<dbReference type="InterPro" id="IPR039889">
    <property type="entry name" value="CCD33"/>
</dbReference>
<name>A0A4W5KMA2_9TELE</name>
<sequence>MEKVLDNTLTEKSKDNAERKTKMKMKLTVGEEDNRKEIETAAENSRLRGELDKLRSQLPQAAIIIQQPAQDFPDRERLSLLSKLEKAETRVRTLEKQLEENSKRWGRQKQDMLTRLREHNYGLERTLSTVAHDLPLKSV</sequence>
<feature type="region of interest" description="Disordered" evidence="2">
    <location>
        <begin position="1"/>
        <end position="23"/>
    </location>
</feature>
<evidence type="ECO:0000256" key="2">
    <source>
        <dbReference type="SAM" id="MobiDB-lite"/>
    </source>
</evidence>
<dbReference type="GO" id="GO:0005777">
    <property type="term" value="C:peroxisome"/>
    <property type="evidence" value="ECO:0007669"/>
    <property type="project" value="TreeGrafter"/>
</dbReference>
<keyword evidence="4" id="KW-1185">Reference proteome</keyword>
<accession>A0A4W5KMA2</accession>
<dbReference type="GeneTree" id="ENSGT00940000179298"/>
<evidence type="ECO:0000256" key="1">
    <source>
        <dbReference type="SAM" id="Coils"/>
    </source>
</evidence>
<dbReference type="Ensembl" id="ENSHHUT00000013063.1">
    <property type="protein sequence ID" value="ENSHHUP00000012659.1"/>
    <property type="gene ID" value="ENSHHUG00000007746.1"/>
</dbReference>
<feature type="coiled-coil region" evidence="1">
    <location>
        <begin position="77"/>
        <end position="104"/>
    </location>
</feature>
<reference evidence="3" key="2">
    <citation type="submission" date="2025-08" db="UniProtKB">
        <authorList>
            <consortium name="Ensembl"/>
        </authorList>
    </citation>
    <scope>IDENTIFICATION</scope>
</reference>
<proteinExistence type="predicted"/>
<evidence type="ECO:0008006" key="5">
    <source>
        <dbReference type="Google" id="ProtNLM"/>
    </source>
</evidence>
<dbReference type="PANTHER" id="PTHR21623">
    <property type="entry name" value="SPERIOLIN-BINDING FACTOR"/>
    <property type="match status" value="1"/>
</dbReference>
<keyword evidence="1" id="KW-0175">Coiled coil</keyword>
<protein>
    <recommendedName>
        <fullName evidence="5">Coiled-coil domain containing 33</fullName>
    </recommendedName>
</protein>
<feature type="compositionally biased region" description="Basic and acidic residues" evidence="2">
    <location>
        <begin position="1"/>
        <end position="20"/>
    </location>
</feature>
<dbReference type="STRING" id="62062.ENSHHUP00000012659"/>
<evidence type="ECO:0000313" key="4">
    <source>
        <dbReference type="Proteomes" id="UP000314982"/>
    </source>
</evidence>
<dbReference type="AlphaFoldDB" id="A0A4W5KMA2"/>
<organism evidence="3 4">
    <name type="scientific">Hucho hucho</name>
    <name type="common">huchen</name>
    <dbReference type="NCBI Taxonomy" id="62062"/>
    <lineage>
        <taxon>Eukaryota</taxon>
        <taxon>Metazoa</taxon>
        <taxon>Chordata</taxon>
        <taxon>Craniata</taxon>
        <taxon>Vertebrata</taxon>
        <taxon>Euteleostomi</taxon>
        <taxon>Actinopterygii</taxon>
        <taxon>Neopterygii</taxon>
        <taxon>Teleostei</taxon>
        <taxon>Protacanthopterygii</taxon>
        <taxon>Salmoniformes</taxon>
        <taxon>Salmonidae</taxon>
        <taxon>Salmoninae</taxon>
        <taxon>Hucho</taxon>
    </lineage>
</organism>
<reference evidence="3" key="3">
    <citation type="submission" date="2025-09" db="UniProtKB">
        <authorList>
            <consortium name="Ensembl"/>
        </authorList>
    </citation>
    <scope>IDENTIFICATION</scope>
</reference>
<reference evidence="4" key="1">
    <citation type="submission" date="2018-06" db="EMBL/GenBank/DDBJ databases">
        <title>Genome assembly of Danube salmon.</title>
        <authorList>
            <person name="Macqueen D.J."/>
            <person name="Gundappa M.K."/>
        </authorList>
    </citation>
    <scope>NUCLEOTIDE SEQUENCE [LARGE SCALE GENOMIC DNA]</scope>
</reference>
<evidence type="ECO:0000313" key="3">
    <source>
        <dbReference type="Ensembl" id="ENSHHUP00000012659.1"/>
    </source>
</evidence>
<dbReference type="PANTHER" id="PTHR21623:SF2">
    <property type="entry name" value="COILED-COIL DOMAIN-CONTAINING PROTEIN 33"/>
    <property type="match status" value="1"/>
</dbReference>
<dbReference type="Proteomes" id="UP000314982">
    <property type="component" value="Unassembled WGS sequence"/>
</dbReference>